<dbReference type="SUPFAM" id="SSF54913">
    <property type="entry name" value="GlnB-like"/>
    <property type="match status" value="1"/>
</dbReference>
<dbReference type="GeneID" id="24850006"/>
<proteinExistence type="predicted"/>
<accession>A0A0E3PUV1</accession>
<name>A0A0E3PUV1_METMZ</name>
<dbReference type="RefSeq" id="WP_015411452.1">
    <property type="nucleotide sequence ID" value="NZ_CP009509.1"/>
</dbReference>
<dbReference type="InterPro" id="IPR011322">
    <property type="entry name" value="N-reg_PII-like_a/b"/>
</dbReference>
<evidence type="ECO:0000313" key="2">
    <source>
        <dbReference type="Proteomes" id="UP000033058"/>
    </source>
</evidence>
<dbReference type="GO" id="GO:0030234">
    <property type="term" value="F:enzyme regulator activity"/>
    <property type="evidence" value="ECO:0007669"/>
    <property type="project" value="InterPro"/>
</dbReference>
<dbReference type="EMBL" id="CP009509">
    <property type="protein sequence ID" value="AKB39388.1"/>
    <property type="molecule type" value="Genomic_DNA"/>
</dbReference>
<dbReference type="InterPro" id="IPR002187">
    <property type="entry name" value="N-reg_PII"/>
</dbReference>
<dbReference type="Proteomes" id="UP000033058">
    <property type="component" value="Chromosome"/>
</dbReference>
<dbReference type="Pfam" id="PF00543">
    <property type="entry name" value="P-II"/>
    <property type="match status" value="1"/>
</dbReference>
<evidence type="ECO:0000313" key="1">
    <source>
        <dbReference type="EMBL" id="AKB39388.1"/>
    </source>
</evidence>
<reference evidence="1 2" key="1">
    <citation type="submission" date="2014-07" db="EMBL/GenBank/DDBJ databases">
        <title>Methanogenic archaea and the global carbon cycle.</title>
        <authorList>
            <person name="Henriksen J.R."/>
            <person name="Luke J."/>
            <person name="Reinhart S."/>
            <person name="Benedict M.N."/>
            <person name="Youngblut N.D."/>
            <person name="Metcalf M.E."/>
            <person name="Whitaker R.J."/>
            <person name="Metcalf W.W."/>
        </authorList>
    </citation>
    <scope>NUCLEOTIDE SEQUENCE [LARGE SCALE GENOMIC DNA]</scope>
    <source>
        <strain evidence="1 2">WWM610</strain>
    </source>
</reference>
<dbReference type="GO" id="GO:0006808">
    <property type="term" value="P:regulation of nitrogen utilization"/>
    <property type="evidence" value="ECO:0007669"/>
    <property type="project" value="InterPro"/>
</dbReference>
<dbReference type="PATRIC" id="fig|1434117.4.peg.486"/>
<protein>
    <submittedName>
        <fullName evidence="1">Nitrogen regulatory protein P-II</fullName>
    </submittedName>
</protein>
<dbReference type="InterPro" id="IPR015867">
    <property type="entry name" value="N-reg_PII/ATP_PRibTrfase_C"/>
</dbReference>
<gene>
    <name evidence="1" type="ORF">MSMAW_0397</name>
</gene>
<dbReference type="HOGENOM" id="CLU_159089_0_0_2"/>
<dbReference type="Gene3D" id="3.30.70.120">
    <property type="match status" value="1"/>
</dbReference>
<dbReference type="SMART" id="SM00938">
    <property type="entry name" value="P-II"/>
    <property type="match status" value="1"/>
</dbReference>
<dbReference type="AlphaFoldDB" id="A0A0E3PUV1"/>
<dbReference type="PROSITE" id="PS51343">
    <property type="entry name" value="PII_GLNB_DOM"/>
    <property type="match status" value="1"/>
</dbReference>
<organism evidence="1 2">
    <name type="scientific">Methanosarcina mazei WWM610</name>
    <dbReference type="NCBI Taxonomy" id="1434117"/>
    <lineage>
        <taxon>Archaea</taxon>
        <taxon>Methanobacteriati</taxon>
        <taxon>Methanobacteriota</taxon>
        <taxon>Stenosarchaea group</taxon>
        <taxon>Methanomicrobia</taxon>
        <taxon>Methanosarcinales</taxon>
        <taxon>Methanosarcinaceae</taxon>
        <taxon>Methanosarcina</taxon>
    </lineage>
</organism>
<sequence>MSDEGDFVLIVTIIKKGWGDEVVKASRKAGAQGGTILYGRGTGIHENKSILGLMIEPEKEIVLTITESCIADNILKSITEAVKLDEPGTGVGFTVPLEKVFGITRYFCEMQDRSQKSSGS</sequence>